<dbReference type="InterPro" id="IPR001707">
    <property type="entry name" value="Cmp_AcTrfase"/>
</dbReference>
<accession>A0A7T6Z206</accession>
<dbReference type="AlphaFoldDB" id="A0A7T6Z206"/>
<dbReference type="InterPro" id="IPR023213">
    <property type="entry name" value="CAT-like_dom_sf"/>
</dbReference>
<dbReference type="PANTHER" id="PTHR38474">
    <property type="entry name" value="SLR0299 PROTEIN"/>
    <property type="match status" value="1"/>
</dbReference>
<protein>
    <submittedName>
        <fullName evidence="2">Chloramphenicol acetyltransferase</fullName>
    </submittedName>
</protein>
<dbReference type="Proteomes" id="UP000595823">
    <property type="component" value="Chromosome"/>
</dbReference>
<keyword evidence="2" id="KW-0808">Transferase</keyword>
<dbReference type="PANTHER" id="PTHR38474:SF1">
    <property type="entry name" value="SLR0299 PROTEIN"/>
    <property type="match status" value="1"/>
</dbReference>
<dbReference type="SUPFAM" id="SSF52777">
    <property type="entry name" value="CoA-dependent acyltransferases"/>
    <property type="match status" value="1"/>
</dbReference>
<dbReference type="PIRSF" id="PIRSF000440">
    <property type="entry name" value="CAT"/>
    <property type="match status" value="1"/>
</dbReference>
<dbReference type="Pfam" id="PF00302">
    <property type="entry name" value="CAT"/>
    <property type="match status" value="1"/>
</dbReference>
<organism evidence="2 3">
    <name type="scientific">Salicibibacter cibarius</name>
    <dbReference type="NCBI Taxonomy" id="2743000"/>
    <lineage>
        <taxon>Bacteria</taxon>
        <taxon>Bacillati</taxon>
        <taxon>Bacillota</taxon>
        <taxon>Bacilli</taxon>
        <taxon>Bacillales</taxon>
        <taxon>Bacillaceae</taxon>
        <taxon>Salicibibacter</taxon>
    </lineage>
</organism>
<dbReference type="GO" id="GO:0008811">
    <property type="term" value="F:chloramphenicol O-acetyltransferase activity"/>
    <property type="evidence" value="ECO:0007669"/>
    <property type="project" value="InterPro"/>
</dbReference>
<dbReference type="SMART" id="SM01059">
    <property type="entry name" value="CAT"/>
    <property type="match status" value="1"/>
</dbReference>
<keyword evidence="3" id="KW-1185">Reference proteome</keyword>
<name>A0A7T6Z206_9BACI</name>
<evidence type="ECO:0000313" key="3">
    <source>
        <dbReference type="Proteomes" id="UP000595823"/>
    </source>
</evidence>
<feature type="active site" description="Proton acceptor" evidence="1">
    <location>
        <position position="189"/>
    </location>
</feature>
<dbReference type="RefSeq" id="WP_200128143.1">
    <property type="nucleotide sequence ID" value="NZ_CP054705.1"/>
</dbReference>
<dbReference type="Gene3D" id="3.30.559.10">
    <property type="entry name" value="Chloramphenicol acetyltransferase-like domain"/>
    <property type="match status" value="1"/>
</dbReference>
<evidence type="ECO:0000313" key="2">
    <source>
        <dbReference type="EMBL" id="QQK75505.1"/>
    </source>
</evidence>
<sequence>MATYQVIDLESFPRRSYYEYFMATDTTFEVTVKIDVTRAVEKCKDESISFYAYSIYNLTKSVNKIPNMRYAHLDGQLVEWQALVPTFTNFNQETALFYTLWLGELIDYQSVDREYKKLVKDYANTTDIAPMGDVPPNVVNISSIPWVHFEHFSSHPAAIKNNLIPMITIGKYENVGSQLLMPVNIKVHHATVDAYHVSSFFEILQCEMDR</sequence>
<gene>
    <name evidence="2" type="ORF">HUG15_07860</name>
</gene>
<evidence type="ECO:0000256" key="1">
    <source>
        <dbReference type="PIRSR" id="PIRSR000440-1"/>
    </source>
</evidence>
<reference evidence="2 3" key="1">
    <citation type="submission" date="2020-06" db="EMBL/GenBank/DDBJ databases">
        <title>Genomic analysis of Salicibibacter sp. NKC5-3.</title>
        <authorList>
            <person name="Oh Y.J."/>
        </authorList>
    </citation>
    <scope>NUCLEOTIDE SEQUENCE [LARGE SCALE GENOMIC DNA]</scope>
    <source>
        <strain evidence="2 3">NKC5-3</strain>
    </source>
</reference>
<dbReference type="EMBL" id="CP054705">
    <property type="protein sequence ID" value="QQK75505.1"/>
    <property type="molecule type" value="Genomic_DNA"/>
</dbReference>
<proteinExistence type="predicted"/>
<dbReference type="KEGG" id="scia:HUG15_07860"/>